<organism evidence="3 4">
    <name type="scientific">Sphaerotilus sulfidivorans</name>
    <dbReference type="NCBI Taxonomy" id="639200"/>
    <lineage>
        <taxon>Bacteria</taxon>
        <taxon>Pseudomonadati</taxon>
        <taxon>Pseudomonadota</taxon>
        <taxon>Betaproteobacteria</taxon>
        <taxon>Burkholderiales</taxon>
        <taxon>Sphaerotilaceae</taxon>
        <taxon>Sphaerotilus</taxon>
    </lineage>
</organism>
<accession>A0A5C1Q3U8</accession>
<dbReference type="AlphaFoldDB" id="A0A5C1Q3U8"/>
<dbReference type="EMBL" id="CP035708">
    <property type="protein sequence ID" value="QEN00762.1"/>
    <property type="molecule type" value="Genomic_DNA"/>
</dbReference>
<evidence type="ECO:0000256" key="1">
    <source>
        <dbReference type="SAM" id="Phobius"/>
    </source>
</evidence>
<dbReference type="RefSeq" id="WP_149503482.1">
    <property type="nucleotide sequence ID" value="NZ_CP035708.1"/>
</dbReference>
<evidence type="ECO:0000313" key="5">
    <source>
        <dbReference type="Proteomes" id="UP001549111"/>
    </source>
</evidence>
<feature type="transmembrane region" description="Helical" evidence="1">
    <location>
        <begin position="6"/>
        <end position="32"/>
    </location>
</feature>
<evidence type="ECO:0000313" key="4">
    <source>
        <dbReference type="Proteomes" id="UP000323522"/>
    </source>
</evidence>
<dbReference type="KEGG" id="snn:EWH46_08230"/>
<feature type="transmembrane region" description="Helical" evidence="1">
    <location>
        <begin position="86"/>
        <end position="105"/>
    </location>
</feature>
<keyword evidence="5" id="KW-1185">Reference proteome</keyword>
<reference evidence="3 4" key="1">
    <citation type="submission" date="2019-02" db="EMBL/GenBank/DDBJ databases">
        <title>Complete Genome Sequence and Methylome Analysis of Sphaerotilus natans subsp. sulfidivorans D-507.</title>
        <authorList>
            <person name="Fomenkov A."/>
            <person name="Gridneva E."/>
            <person name="Smolyakov D."/>
            <person name="Dubinina G."/>
            <person name="Vincze T."/>
            <person name="Grabovich M."/>
            <person name="Roberts R.J."/>
        </authorList>
    </citation>
    <scope>NUCLEOTIDE SEQUENCE [LARGE SCALE GENOMIC DNA]</scope>
    <source>
        <strain evidence="3 4">D-507</strain>
    </source>
</reference>
<dbReference type="Proteomes" id="UP000323522">
    <property type="component" value="Chromosome"/>
</dbReference>
<evidence type="ECO:0000313" key="3">
    <source>
        <dbReference type="EMBL" id="QEN00762.1"/>
    </source>
</evidence>
<keyword evidence="1" id="KW-0472">Membrane</keyword>
<name>A0A5C1Q3U8_9BURK</name>
<sequence length="115" mass="12482">MYEIWLVMNIVWEIALGLWPLLALGALAWLVLMMRAGRRSMAQWRSALPLAASTAALAAGIGFVVVPAATRSSLQELTYWVDWANLAGISLGMGAAALAFAWPVITLRLHHPDTP</sequence>
<protein>
    <submittedName>
        <fullName evidence="3">Uncharacterized protein</fullName>
    </submittedName>
</protein>
<keyword evidence="1" id="KW-1133">Transmembrane helix</keyword>
<gene>
    <name evidence="2" type="ORF">ABIC99_001099</name>
    <name evidence="3" type="ORF">EWH46_08230</name>
</gene>
<feature type="transmembrane region" description="Helical" evidence="1">
    <location>
        <begin position="44"/>
        <end position="66"/>
    </location>
</feature>
<dbReference type="EMBL" id="JBEPLS010000003">
    <property type="protein sequence ID" value="MET3603315.1"/>
    <property type="molecule type" value="Genomic_DNA"/>
</dbReference>
<proteinExistence type="predicted"/>
<evidence type="ECO:0000313" key="2">
    <source>
        <dbReference type="EMBL" id="MET3603315.1"/>
    </source>
</evidence>
<keyword evidence="1" id="KW-0812">Transmembrane</keyword>
<dbReference type="OrthoDB" id="9157543at2"/>
<reference evidence="2 5" key="2">
    <citation type="submission" date="2024-06" db="EMBL/GenBank/DDBJ databases">
        <title>Genomic Encyclopedia of Type Strains, Phase IV (KMG-IV): sequencing the most valuable type-strain genomes for metagenomic binning, comparative biology and taxonomic classification.</title>
        <authorList>
            <person name="Goeker M."/>
        </authorList>
    </citation>
    <scope>NUCLEOTIDE SEQUENCE [LARGE SCALE GENOMIC DNA]</scope>
    <source>
        <strain evidence="2 5">D-501</strain>
    </source>
</reference>
<dbReference type="Proteomes" id="UP001549111">
    <property type="component" value="Unassembled WGS sequence"/>
</dbReference>